<feature type="domain" description="NnrU" evidence="6">
    <location>
        <begin position="3"/>
        <end position="190"/>
    </location>
</feature>
<feature type="transmembrane region" description="Helical" evidence="5">
    <location>
        <begin position="71"/>
        <end position="93"/>
    </location>
</feature>
<evidence type="ECO:0000256" key="3">
    <source>
        <dbReference type="ARBA" id="ARBA00022989"/>
    </source>
</evidence>
<name>A0A071MA55_9BURK</name>
<accession>A0A071MA55</accession>
<dbReference type="Pfam" id="PF07298">
    <property type="entry name" value="NnrU"/>
    <property type="match status" value="1"/>
</dbReference>
<organism evidence="7">
    <name type="scientific">Burkholderia cenocepacia</name>
    <dbReference type="NCBI Taxonomy" id="95486"/>
    <lineage>
        <taxon>Bacteria</taxon>
        <taxon>Pseudomonadati</taxon>
        <taxon>Pseudomonadota</taxon>
        <taxon>Betaproteobacteria</taxon>
        <taxon>Burkholderiales</taxon>
        <taxon>Burkholderiaceae</taxon>
        <taxon>Burkholderia</taxon>
        <taxon>Burkholderia cepacia complex</taxon>
    </lineage>
</organism>
<protein>
    <submittedName>
        <fullName evidence="7">NnrU</fullName>
    </submittedName>
</protein>
<sequence length="192" mass="20539">MLVLILGLAIFLGVHSIRIVAGGWRSTTIERIGEKGWKGGYSIASVVGFVLIVWGYGIARSGATLLWVSPVGVRHLTGMLTAVAFVLIAASYVPRNRIKTLVGHPMLAGVMVWAVAHLLVNGTVHAVVLFGAFFVWSIVDFVVSRARDRRDGVRYPAGALSGDIVAVLGGIVVWAVFVRFLHGPLIGVRPFG</sequence>
<evidence type="ECO:0000256" key="1">
    <source>
        <dbReference type="ARBA" id="ARBA00004141"/>
    </source>
</evidence>
<keyword evidence="4 5" id="KW-0472">Membrane</keyword>
<feature type="transmembrane region" description="Helical" evidence="5">
    <location>
        <begin position="113"/>
        <end position="143"/>
    </location>
</feature>
<evidence type="ECO:0000256" key="2">
    <source>
        <dbReference type="ARBA" id="ARBA00022692"/>
    </source>
</evidence>
<feature type="transmembrane region" description="Helical" evidence="5">
    <location>
        <begin position="155"/>
        <end position="177"/>
    </location>
</feature>
<dbReference type="EMBL" id="JJOA01000017">
    <property type="protein sequence ID" value="KEA57495.1"/>
    <property type="molecule type" value="Genomic_DNA"/>
</dbReference>
<gene>
    <name evidence="7" type="ORF">DT99_21100</name>
</gene>
<keyword evidence="2 5" id="KW-0812">Transmembrane</keyword>
<dbReference type="GO" id="GO:0016020">
    <property type="term" value="C:membrane"/>
    <property type="evidence" value="ECO:0007669"/>
    <property type="project" value="UniProtKB-SubCell"/>
</dbReference>
<dbReference type="AlphaFoldDB" id="A0A071MA55"/>
<reference evidence="7" key="1">
    <citation type="submission" date="2014-04" db="EMBL/GenBank/DDBJ databases">
        <title>In planta biocontrol of soil-borne Fusarium wilt of banana through a plant endophytic bacterium, Burkholderia cenocepacia 869T2.</title>
        <authorList>
            <person name="Ho Y.-N."/>
            <person name="Chiang H.-M."/>
            <person name="Chao C.-P."/>
            <person name="Su C.-C."/>
            <person name="Hsu H.-F."/>
            <person name="Guo C.-T."/>
            <person name="Hsieh J.-L."/>
            <person name="Huang C.-C."/>
        </authorList>
    </citation>
    <scope>NUCLEOTIDE SEQUENCE [LARGE SCALE GENOMIC DNA]</scope>
    <source>
        <strain evidence="7">869T2</strain>
    </source>
</reference>
<feature type="transmembrane region" description="Helical" evidence="5">
    <location>
        <begin position="40"/>
        <end position="59"/>
    </location>
</feature>
<comment type="caution">
    <text evidence="7">The sequence shown here is derived from an EMBL/GenBank/DDBJ whole genome shotgun (WGS) entry which is preliminary data.</text>
</comment>
<keyword evidence="3 5" id="KW-1133">Transmembrane helix</keyword>
<dbReference type="InterPro" id="IPR009915">
    <property type="entry name" value="NnrU_dom"/>
</dbReference>
<evidence type="ECO:0000256" key="4">
    <source>
        <dbReference type="ARBA" id="ARBA00023136"/>
    </source>
</evidence>
<evidence type="ECO:0000313" key="7">
    <source>
        <dbReference type="EMBL" id="KEA57495.1"/>
    </source>
</evidence>
<evidence type="ECO:0000259" key="6">
    <source>
        <dbReference type="Pfam" id="PF07298"/>
    </source>
</evidence>
<comment type="subcellular location">
    <subcellularLocation>
        <location evidence="1">Membrane</location>
        <topology evidence="1">Multi-pass membrane protein</topology>
    </subcellularLocation>
</comment>
<dbReference type="OrthoDB" id="5293641at2"/>
<proteinExistence type="predicted"/>
<evidence type="ECO:0000256" key="5">
    <source>
        <dbReference type="SAM" id="Phobius"/>
    </source>
</evidence>